<dbReference type="AlphaFoldDB" id="A0A4R4FFS1"/>
<sequence length="145" mass="16468">MRKIGYSIALLLEIAFYAGAYIFDYFTKKKLGMNRYVVFLNNKIEDTVPIQTIIYGGAAVVAVLMIIAILIYWKKHAQLKKLPGVMLVVSAFTTAFYVYYALVQSIETKRAYYPLCVFFLAAGLIQVLKTLVGCLVCRKENQDEK</sequence>
<evidence type="ECO:0000256" key="1">
    <source>
        <dbReference type="SAM" id="Phobius"/>
    </source>
</evidence>
<dbReference type="RefSeq" id="WP_132277647.1">
    <property type="nucleotide sequence ID" value="NZ_JAOBST010000002.1"/>
</dbReference>
<organism evidence="2 3">
    <name type="scientific">Extibacter muris</name>
    <dbReference type="NCBI Taxonomy" id="1796622"/>
    <lineage>
        <taxon>Bacteria</taxon>
        <taxon>Bacillati</taxon>
        <taxon>Bacillota</taxon>
        <taxon>Clostridia</taxon>
        <taxon>Lachnospirales</taxon>
        <taxon>Lachnospiraceae</taxon>
        <taxon>Extibacter</taxon>
    </lineage>
</organism>
<keyword evidence="1" id="KW-0812">Transmembrane</keyword>
<feature type="transmembrane region" description="Helical" evidence="1">
    <location>
        <begin position="53"/>
        <end position="73"/>
    </location>
</feature>
<name>A0A4R4FFS1_9FIRM</name>
<dbReference type="Proteomes" id="UP000295710">
    <property type="component" value="Unassembled WGS sequence"/>
</dbReference>
<proteinExistence type="predicted"/>
<feature type="transmembrane region" description="Helical" evidence="1">
    <location>
        <begin position="85"/>
        <end position="106"/>
    </location>
</feature>
<protein>
    <submittedName>
        <fullName evidence="2">Uncharacterized protein</fullName>
    </submittedName>
</protein>
<evidence type="ECO:0000313" key="2">
    <source>
        <dbReference type="EMBL" id="TDA21679.1"/>
    </source>
</evidence>
<feature type="transmembrane region" description="Helical" evidence="1">
    <location>
        <begin position="7"/>
        <end position="26"/>
    </location>
</feature>
<keyword evidence="1" id="KW-1133">Transmembrane helix</keyword>
<evidence type="ECO:0000313" key="3">
    <source>
        <dbReference type="Proteomes" id="UP000295710"/>
    </source>
</evidence>
<reference evidence="2 3" key="1">
    <citation type="journal article" date="2016" name="Nat. Microbiol.">
        <title>The Mouse Intestinal Bacterial Collection (miBC) provides host-specific insight into cultured diversity and functional potential of the gut microbiota.</title>
        <authorList>
            <person name="Lagkouvardos I."/>
            <person name="Pukall R."/>
            <person name="Abt B."/>
            <person name="Foesel B.U."/>
            <person name="Meier-Kolthoff J.P."/>
            <person name="Kumar N."/>
            <person name="Bresciani A."/>
            <person name="Martinez I."/>
            <person name="Just S."/>
            <person name="Ziegler C."/>
            <person name="Brugiroux S."/>
            <person name="Garzetti D."/>
            <person name="Wenning M."/>
            <person name="Bui T.P."/>
            <person name="Wang J."/>
            <person name="Hugenholtz F."/>
            <person name="Plugge C.M."/>
            <person name="Peterson D.A."/>
            <person name="Hornef M.W."/>
            <person name="Baines J.F."/>
            <person name="Smidt H."/>
            <person name="Walter J."/>
            <person name="Kristiansen K."/>
            <person name="Nielsen H.B."/>
            <person name="Haller D."/>
            <person name="Overmann J."/>
            <person name="Stecher B."/>
            <person name="Clavel T."/>
        </authorList>
    </citation>
    <scope>NUCLEOTIDE SEQUENCE [LARGE SCALE GENOMIC DNA]</scope>
    <source>
        <strain evidence="2 3">DSM 28560</strain>
    </source>
</reference>
<keyword evidence="3" id="KW-1185">Reference proteome</keyword>
<feature type="transmembrane region" description="Helical" evidence="1">
    <location>
        <begin position="112"/>
        <end position="137"/>
    </location>
</feature>
<dbReference type="EMBL" id="SMMX01000007">
    <property type="protein sequence ID" value="TDA21679.1"/>
    <property type="molecule type" value="Genomic_DNA"/>
</dbReference>
<comment type="caution">
    <text evidence="2">The sequence shown here is derived from an EMBL/GenBank/DDBJ whole genome shotgun (WGS) entry which is preliminary data.</text>
</comment>
<accession>A0A4R4FFS1</accession>
<keyword evidence="1" id="KW-0472">Membrane</keyword>
<gene>
    <name evidence="2" type="ORF">E1963_10080</name>
</gene>